<accession>A0ABX0STF6</accession>
<keyword evidence="2" id="KW-1185">Reference proteome</keyword>
<name>A0ABX0STF6_9PSEU</name>
<protein>
    <submittedName>
        <fullName evidence="1">Uncharacterized protein</fullName>
    </submittedName>
</protein>
<dbReference type="RefSeq" id="WP_313886099.1">
    <property type="nucleotide sequence ID" value="NZ_JAANOU010000001.1"/>
</dbReference>
<proteinExistence type="predicted"/>
<gene>
    <name evidence="1" type="ORF">FHX46_002373</name>
</gene>
<evidence type="ECO:0000313" key="2">
    <source>
        <dbReference type="Proteomes" id="UP000754495"/>
    </source>
</evidence>
<sequence length="209" mass="22122">MARHRPQAVMVPTRRSLHGIAELLLAGPQFRAGHGIRLRITPGGFATTGEPDLRLDGDLLVAGAQRIPVAGRRYADLAAEAGVQAGAPAGVYAGGSGVRPDEEVRLDPEPARLILRAFAEGEEALRAFAPGVPPVLGPEHFDLAVVVGEATYGICAGDAYLPEPYAYVRPHRPRTGPFWTAPFGAARPLRELGGTAEIHRFFAVGRAAL</sequence>
<dbReference type="EMBL" id="JAANOU010000001">
    <property type="protein sequence ID" value="NIH79843.1"/>
    <property type="molecule type" value="Genomic_DNA"/>
</dbReference>
<evidence type="ECO:0000313" key="1">
    <source>
        <dbReference type="EMBL" id="NIH79843.1"/>
    </source>
</evidence>
<comment type="caution">
    <text evidence="1">The sequence shown here is derived from an EMBL/GenBank/DDBJ whole genome shotgun (WGS) entry which is preliminary data.</text>
</comment>
<dbReference type="Proteomes" id="UP000754495">
    <property type="component" value="Unassembled WGS sequence"/>
</dbReference>
<organism evidence="1 2">
    <name type="scientific">Amycolatopsis viridis</name>
    <dbReference type="NCBI Taxonomy" id="185678"/>
    <lineage>
        <taxon>Bacteria</taxon>
        <taxon>Bacillati</taxon>
        <taxon>Actinomycetota</taxon>
        <taxon>Actinomycetes</taxon>
        <taxon>Pseudonocardiales</taxon>
        <taxon>Pseudonocardiaceae</taxon>
        <taxon>Amycolatopsis</taxon>
    </lineage>
</organism>
<reference evidence="1 2" key="1">
    <citation type="submission" date="2020-03" db="EMBL/GenBank/DDBJ databases">
        <title>Sequencing the genomes of 1000 actinobacteria strains.</title>
        <authorList>
            <person name="Klenk H.-P."/>
        </authorList>
    </citation>
    <scope>NUCLEOTIDE SEQUENCE [LARGE SCALE GENOMIC DNA]</scope>
    <source>
        <strain evidence="1 2">DSM 45668</strain>
    </source>
</reference>